<evidence type="ECO:0000259" key="1">
    <source>
        <dbReference type="Pfam" id="PF18348"/>
    </source>
</evidence>
<proteinExistence type="predicted"/>
<protein>
    <recommendedName>
        <fullName evidence="1">Bacterial dipeptidyl-peptidase SH3 domain-containing protein</fullName>
    </recommendedName>
</protein>
<keyword evidence="3" id="KW-1185">Reference proteome</keyword>
<accession>A0A1G6RCI4</accession>
<sequence length="266" mass="30629">MPKENFSEWPLGDGYGICRQTILPVYRKPTVDSSLVTQLLFGECYQVLAVSSDRTWYRVFHEDSRLGGWISHKSLKEITPEDYQNYLNQDFQVVVSPIAAIEYMGSNLYLLPGSRLHFSDLELFNWEDHIGFTGQTRSHAIKADRDELIQIALKYLNAPWQSGGRSIFGLDERLGFALIFQIAGYSWHAGHLPGRLIPFVDCEVGDILIVNNKAEDKDHYGIYLGLEEVLQMDGRMKILDWDEWIFKMGNNRNKQEVLEVRTVFSS</sequence>
<dbReference type="Gene3D" id="2.30.30.40">
    <property type="entry name" value="SH3 Domains"/>
    <property type="match status" value="1"/>
</dbReference>
<feature type="domain" description="Bacterial dipeptidyl-peptidase SH3" evidence="1">
    <location>
        <begin position="25"/>
        <end position="75"/>
    </location>
</feature>
<dbReference type="RefSeq" id="WP_139162693.1">
    <property type="nucleotide sequence ID" value="NZ_FNAC01000012.1"/>
</dbReference>
<evidence type="ECO:0000313" key="3">
    <source>
        <dbReference type="Proteomes" id="UP000199060"/>
    </source>
</evidence>
<dbReference type="InterPro" id="IPR038765">
    <property type="entry name" value="Papain-like_cys_pep_sf"/>
</dbReference>
<organism evidence="2 3">
    <name type="scientific">Algoriphagus faecimaris</name>
    <dbReference type="NCBI Taxonomy" id="686796"/>
    <lineage>
        <taxon>Bacteria</taxon>
        <taxon>Pseudomonadati</taxon>
        <taxon>Bacteroidota</taxon>
        <taxon>Cytophagia</taxon>
        <taxon>Cytophagales</taxon>
        <taxon>Cyclobacteriaceae</taxon>
        <taxon>Algoriphagus</taxon>
    </lineage>
</organism>
<dbReference type="EMBL" id="FNAC01000012">
    <property type="protein sequence ID" value="SDD01775.1"/>
    <property type="molecule type" value="Genomic_DNA"/>
</dbReference>
<dbReference type="SUPFAM" id="SSF54001">
    <property type="entry name" value="Cysteine proteinases"/>
    <property type="match status" value="1"/>
</dbReference>
<dbReference type="OrthoDB" id="9813368at2"/>
<gene>
    <name evidence="2" type="ORF">SAMN04488104_101232</name>
</gene>
<dbReference type="AlphaFoldDB" id="A0A1G6RCI4"/>
<dbReference type="Pfam" id="PF18348">
    <property type="entry name" value="SH3_16"/>
    <property type="match status" value="1"/>
</dbReference>
<dbReference type="InterPro" id="IPR041382">
    <property type="entry name" value="SH3_16"/>
</dbReference>
<dbReference type="STRING" id="686796.SAMN04488104_101232"/>
<evidence type="ECO:0000313" key="2">
    <source>
        <dbReference type="EMBL" id="SDD01775.1"/>
    </source>
</evidence>
<dbReference type="Proteomes" id="UP000199060">
    <property type="component" value="Unassembled WGS sequence"/>
</dbReference>
<reference evidence="3" key="1">
    <citation type="submission" date="2016-10" db="EMBL/GenBank/DDBJ databases">
        <authorList>
            <person name="Varghese N."/>
            <person name="Submissions S."/>
        </authorList>
    </citation>
    <scope>NUCLEOTIDE SEQUENCE [LARGE SCALE GENOMIC DNA]</scope>
    <source>
        <strain evidence="3">DSM 23095</strain>
    </source>
</reference>
<name>A0A1G6RCI4_9BACT</name>